<evidence type="ECO:0000313" key="2">
    <source>
        <dbReference type="Proteomes" id="UP000054477"/>
    </source>
</evidence>
<dbReference type="AlphaFoldDB" id="A0A0C9XBM1"/>
<dbReference type="OrthoDB" id="10387126at2759"/>
<accession>A0A0C9XBM1</accession>
<gene>
    <name evidence="1" type="ORF">K443DRAFT_111726</name>
</gene>
<evidence type="ECO:0000313" key="1">
    <source>
        <dbReference type="EMBL" id="KIJ93642.1"/>
    </source>
</evidence>
<sequence>MLHKRAQVAPQLQPPYEELTVKRPLAIIAGSCISKSIHSPAYSFSSFSYHLLQRGITHNASLIRIVRLARFVAIIVGYAHSNFGPDSELTYNVDAWATTGFVHHEEEVLSNVRSEFLRRTPIGFCKCLDAGFRWSEDGDRGFSMKKLMIVITFPELMRVSVVWMRPRVFMSRRKQDGSVSDKKTQNTTNCPVYACTTELTTLLTTFICD</sequence>
<protein>
    <submittedName>
        <fullName evidence="1">Uncharacterized protein</fullName>
    </submittedName>
</protein>
<name>A0A0C9XBM1_9AGAR</name>
<reference evidence="2" key="2">
    <citation type="submission" date="2015-01" db="EMBL/GenBank/DDBJ databases">
        <title>Evolutionary Origins and Diversification of the Mycorrhizal Mutualists.</title>
        <authorList>
            <consortium name="DOE Joint Genome Institute"/>
            <consortium name="Mycorrhizal Genomics Consortium"/>
            <person name="Kohler A."/>
            <person name="Kuo A."/>
            <person name="Nagy L.G."/>
            <person name="Floudas D."/>
            <person name="Copeland A."/>
            <person name="Barry K.W."/>
            <person name="Cichocki N."/>
            <person name="Veneault-Fourrey C."/>
            <person name="LaButti K."/>
            <person name="Lindquist E.A."/>
            <person name="Lipzen A."/>
            <person name="Lundell T."/>
            <person name="Morin E."/>
            <person name="Murat C."/>
            <person name="Riley R."/>
            <person name="Ohm R."/>
            <person name="Sun H."/>
            <person name="Tunlid A."/>
            <person name="Henrissat B."/>
            <person name="Grigoriev I.V."/>
            <person name="Hibbett D.S."/>
            <person name="Martin F."/>
        </authorList>
    </citation>
    <scope>NUCLEOTIDE SEQUENCE [LARGE SCALE GENOMIC DNA]</scope>
    <source>
        <strain evidence="2">LaAM-08-1</strain>
    </source>
</reference>
<reference evidence="1 2" key="1">
    <citation type="submission" date="2014-04" db="EMBL/GenBank/DDBJ databases">
        <authorList>
            <consortium name="DOE Joint Genome Institute"/>
            <person name="Kuo A."/>
            <person name="Kohler A."/>
            <person name="Nagy L.G."/>
            <person name="Floudas D."/>
            <person name="Copeland A."/>
            <person name="Barry K.W."/>
            <person name="Cichocki N."/>
            <person name="Veneault-Fourrey C."/>
            <person name="LaButti K."/>
            <person name="Lindquist E.A."/>
            <person name="Lipzen A."/>
            <person name="Lundell T."/>
            <person name="Morin E."/>
            <person name="Murat C."/>
            <person name="Sun H."/>
            <person name="Tunlid A."/>
            <person name="Henrissat B."/>
            <person name="Grigoriev I.V."/>
            <person name="Hibbett D.S."/>
            <person name="Martin F."/>
            <person name="Nordberg H.P."/>
            <person name="Cantor M.N."/>
            <person name="Hua S.X."/>
        </authorList>
    </citation>
    <scope>NUCLEOTIDE SEQUENCE [LARGE SCALE GENOMIC DNA]</scope>
    <source>
        <strain evidence="1 2">LaAM-08-1</strain>
    </source>
</reference>
<proteinExistence type="predicted"/>
<dbReference type="EMBL" id="KN838832">
    <property type="protein sequence ID" value="KIJ93642.1"/>
    <property type="molecule type" value="Genomic_DNA"/>
</dbReference>
<organism evidence="1 2">
    <name type="scientific">Laccaria amethystina LaAM-08-1</name>
    <dbReference type="NCBI Taxonomy" id="1095629"/>
    <lineage>
        <taxon>Eukaryota</taxon>
        <taxon>Fungi</taxon>
        <taxon>Dikarya</taxon>
        <taxon>Basidiomycota</taxon>
        <taxon>Agaricomycotina</taxon>
        <taxon>Agaricomycetes</taxon>
        <taxon>Agaricomycetidae</taxon>
        <taxon>Agaricales</taxon>
        <taxon>Agaricineae</taxon>
        <taxon>Hydnangiaceae</taxon>
        <taxon>Laccaria</taxon>
    </lineage>
</organism>
<dbReference type="HOGENOM" id="CLU_114204_0_0_1"/>
<keyword evidence="2" id="KW-1185">Reference proteome</keyword>
<dbReference type="Proteomes" id="UP000054477">
    <property type="component" value="Unassembled WGS sequence"/>
</dbReference>